<gene>
    <name evidence="2" type="ORF">G4319_04705</name>
</gene>
<dbReference type="RefSeq" id="WP_173840190.1">
    <property type="nucleotide sequence ID" value="NZ_JAAILW010000006.1"/>
</dbReference>
<comment type="caution">
    <text evidence="2">The sequence shown here is derived from an EMBL/GenBank/DDBJ whole genome shotgun (WGS) entry which is preliminary data.</text>
</comment>
<reference evidence="2" key="1">
    <citation type="journal article" date="2020" name="Cell Host Microbe">
        <title>Functional and Genomic Variation between Human-Derived Isolates of Lachnospiraceae Reveals Inter- and Intra-Species Diversity.</title>
        <authorList>
            <person name="Sorbara M.T."/>
            <person name="Littmann E.R."/>
            <person name="Fontana E."/>
            <person name="Moody T.U."/>
            <person name="Kohout C.E."/>
            <person name="Gjonbalaj M."/>
            <person name="Eaton V."/>
            <person name="Seok R."/>
            <person name="Leiner I.M."/>
            <person name="Pamer E.G."/>
        </authorList>
    </citation>
    <scope>NUCLEOTIDE SEQUENCE</scope>
    <source>
        <strain evidence="2">MSK.17.79</strain>
    </source>
</reference>
<dbReference type="AlphaFoldDB" id="A0AAX0BD74"/>
<dbReference type="Proteomes" id="UP001193670">
    <property type="component" value="Unassembled WGS sequence"/>
</dbReference>
<accession>A0AAX0BD74</accession>
<dbReference type="EMBL" id="JAAILW010000006">
    <property type="protein sequence ID" value="NSC26650.1"/>
    <property type="molecule type" value="Genomic_DNA"/>
</dbReference>
<protein>
    <submittedName>
        <fullName evidence="2">Zinc-ribbon domain-containing protein</fullName>
    </submittedName>
</protein>
<evidence type="ECO:0000313" key="2">
    <source>
        <dbReference type="EMBL" id="NSC26650.1"/>
    </source>
</evidence>
<dbReference type="InterPro" id="IPR026870">
    <property type="entry name" value="Zinc_ribbon_dom"/>
</dbReference>
<sequence>MFCKYCGNEVSENTKFCTKCGKMIISEPLQSKVNTFEVNEIIQPKMKN</sequence>
<organism evidence="2 3">
    <name type="scientific">Agathobacter rectalis</name>
    <dbReference type="NCBI Taxonomy" id="39491"/>
    <lineage>
        <taxon>Bacteria</taxon>
        <taxon>Bacillati</taxon>
        <taxon>Bacillota</taxon>
        <taxon>Clostridia</taxon>
        <taxon>Lachnospirales</taxon>
        <taxon>Lachnospiraceae</taxon>
        <taxon>Agathobacter</taxon>
    </lineage>
</organism>
<feature type="domain" description="Zinc-ribbon" evidence="1">
    <location>
        <begin position="2"/>
        <end position="22"/>
    </location>
</feature>
<dbReference type="Pfam" id="PF13240">
    <property type="entry name" value="Zn_Ribbon_1"/>
    <property type="match status" value="1"/>
</dbReference>
<reference evidence="2" key="2">
    <citation type="submission" date="2020-02" db="EMBL/GenBank/DDBJ databases">
        <authorList>
            <person name="Littmann E."/>
            <person name="Sorbara M."/>
        </authorList>
    </citation>
    <scope>NUCLEOTIDE SEQUENCE</scope>
    <source>
        <strain evidence="2">MSK.17.79</strain>
    </source>
</reference>
<evidence type="ECO:0000259" key="1">
    <source>
        <dbReference type="Pfam" id="PF13240"/>
    </source>
</evidence>
<proteinExistence type="predicted"/>
<name>A0AAX0BD74_9FIRM</name>
<evidence type="ECO:0000313" key="3">
    <source>
        <dbReference type="Proteomes" id="UP001193670"/>
    </source>
</evidence>